<dbReference type="EMBL" id="BAUT01000013">
    <property type="protein sequence ID" value="GAE25774.1"/>
    <property type="molecule type" value="Genomic_DNA"/>
</dbReference>
<accession>W4Q324</accession>
<reference evidence="2" key="1">
    <citation type="journal article" date="2014" name="Genome Announc.">
        <title>Draft Genome Sequences of Three Alkaliphilic Bacillus Strains, Bacillus wakoensis JCM 9140T, Bacillus akibai JCM 9157T, and Bacillus hemicellulosilyticus JCM 9152T.</title>
        <authorList>
            <person name="Yuki M."/>
            <person name="Oshima K."/>
            <person name="Suda W."/>
            <person name="Oshida Y."/>
            <person name="Kitamura K."/>
            <person name="Iida T."/>
            <person name="Hattori M."/>
            <person name="Ohkuma M."/>
        </authorList>
    </citation>
    <scope>NUCLEOTIDE SEQUENCE [LARGE SCALE GENOMIC DNA]</scope>
    <source>
        <strain evidence="2">JCM 9140</strain>
    </source>
</reference>
<keyword evidence="1" id="KW-0812">Transmembrane</keyword>
<dbReference type="Proteomes" id="UP000018890">
    <property type="component" value="Unassembled WGS sequence"/>
</dbReference>
<proteinExistence type="predicted"/>
<keyword evidence="3" id="KW-1185">Reference proteome</keyword>
<dbReference type="AlphaFoldDB" id="W4Q324"/>
<dbReference type="RefSeq" id="WP_156314832.1">
    <property type="nucleotide sequence ID" value="NZ_BAUT01000013.1"/>
</dbReference>
<evidence type="ECO:0000256" key="1">
    <source>
        <dbReference type="SAM" id="Phobius"/>
    </source>
</evidence>
<keyword evidence="1" id="KW-1133">Transmembrane helix</keyword>
<protein>
    <recommendedName>
        <fullName evidence="4">YtkA-like domain-containing protein</fullName>
    </recommendedName>
</protein>
<evidence type="ECO:0000313" key="3">
    <source>
        <dbReference type="Proteomes" id="UP000018890"/>
    </source>
</evidence>
<dbReference type="OrthoDB" id="2869751at2"/>
<evidence type="ECO:0008006" key="4">
    <source>
        <dbReference type="Google" id="ProtNLM"/>
    </source>
</evidence>
<comment type="caution">
    <text evidence="2">The sequence shown here is derived from an EMBL/GenBank/DDBJ whole genome shotgun (WGS) entry which is preliminary data.</text>
</comment>
<sequence>MMRLEREPSFRWPILTIGLCSILFLSFFLITLTSSEELETQWNLSFAGADEYFQTGEAIDFHIFLEDEFGNGIEATSVKAVFDRPHTVHQIEKVFSRFDHGLYGAEVVFSVPGEWIAMIEAKKGNKVYRNQVLFQVSGPVVSESSRDPKDHFHLEQPLPNEIKRSIENR</sequence>
<feature type="transmembrane region" description="Helical" evidence="1">
    <location>
        <begin position="12"/>
        <end position="32"/>
    </location>
</feature>
<dbReference type="STRING" id="1236970.JCM9140_1784"/>
<name>W4Q324_9BACI</name>
<organism evidence="2 3">
    <name type="scientific">Halalkalibacter wakoensis JCM 9140</name>
    <dbReference type="NCBI Taxonomy" id="1236970"/>
    <lineage>
        <taxon>Bacteria</taxon>
        <taxon>Bacillati</taxon>
        <taxon>Bacillota</taxon>
        <taxon>Bacilli</taxon>
        <taxon>Bacillales</taxon>
        <taxon>Bacillaceae</taxon>
        <taxon>Halalkalibacter</taxon>
    </lineage>
</organism>
<gene>
    <name evidence="2" type="ORF">JCM9140_1784</name>
</gene>
<evidence type="ECO:0000313" key="2">
    <source>
        <dbReference type="EMBL" id="GAE25774.1"/>
    </source>
</evidence>
<keyword evidence="1" id="KW-0472">Membrane</keyword>